<proteinExistence type="predicted"/>
<dbReference type="InterPro" id="IPR052900">
    <property type="entry name" value="Phospholipid_Metab_Enz"/>
</dbReference>
<dbReference type="InterPro" id="IPR038607">
    <property type="entry name" value="PhoD-like_sf"/>
</dbReference>
<dbReference type="PANTHER" id="PTHR43606:SF2">
    <property type="entry name" value="ALKALINE PHOSPHATASE FAMILY PROTEIN (AFU_ORTHOLOGUE AFUA_5G03860)"/>
    <property type="match status" value="1"/>
</dbReference>
<evidence type="ECO:0000313" key="4">
    <source>
        <dbReference type="Proteomes" id="UP001596492"/>
    </source>
</evidence>
<dbReference type="InterPro" id="IPR018946">
    <property type="entry name" value="PhoD-like_MPP"/>
</dbReference>
<evidence type="ECO:0000313" key="3">
    <source>
        <dbReference type="EMBL" id="MFC7291449.1"/>
    </source>
</evidence>
<feature type="domain" description="Phospholipase D N-terminal" evidence="2">
    <location>
        <begin position="41"/>
        <end position="128"/>
    </location>
</feature>
<dbReference type="EMBL" id="JBHTBR010000004">
    <property type="protein sequence ID" value="MFC7291449.1"/>
    <property type="molecule type" value="Genomic_DNA"/>
</dbReference>
<organism evidence="3 4">
    <name type="scientific">Hirschia litorea</name>
    <dbReference type="NCBI Taxonomy" id="1199156"/>
    <lineage>
        <taxon>Bacteria</taxon>
        <taxon>Pseudomonadati</taxon>
        <taxon>Pseudomonadota</taxon>
        <taxon>Alphaproteobacteria</taxon>
        <taxon>Hyphomonadales</taxon>
        <taxon>Hyphomonadaceae</taxon>
        <taxon>Hirschia</taxon>
    </lineage>
</organism>
<dbReference type="Gene3D" id="3.60.21.70">
    <property type="entry name" value="PhoD-like phosphatase"/>
    <property type="match status" value="1"/>
</dbReference>
<evidence type="ECO:0000259" key="2">
    <source>
        <dbReference type="Pfam" id="PF16655"/>
    </source>
</evidence>
<protein>
    <submittedName>
        <fullName evidence="3">Alkaline phosphatase D family protein</fullName>
    </submittedName>
</protein>
<dbReference type="Gene3D" id="2.60.40.380">
    <property type="entry name" value="Purple acid phosphatase-like, N-terminal"/>
    <property type="match status" value="1"/>
</dbReference>
<dbReference type="Pfam" id="PF09423">
    <property type="entry name" value="PhoD"/>
    <property type="match status" value="1"/>
</dbReference>
<comment type="caution">
    <text evidence="3">The sequence shown here is derived from an EMBL/GenBank/DDBJ whole genome shotgun (WGS) entry which is preliminary data.</text>
</comment>
<dbReference type="PANTHER" id="PTHR43606">
    <property type="entry name" value="PHOSPHATASE, PUTATIVE (AFU_ORTHOLOGUE AFUA_6G08710)-RELATED"/>
    <property type="match status" value="1"/>
</dbReference>
<dbReference type="RefSeq" id="WP_382166678.1">
    <property type="nucleotide sequence ID" value="NZ_JBHTBR010000004.1"/>
</dbReference>
<dbReference type="SUPFAM" id="SSF56300">
    <property type="entry name" value="Metallo-dependent phosphatases"/>
    <property type="match status" value="1"/>
</dbReference>
<dbReference type="InterPro" id="IPR032093">
    <property type="entry name" value="PhoD_N"/>
</dbReference>
<keyword evidence="4" id="KW-1185">Reference proteome</keyword>
<dbReference type="Pfam" id="PF16655">
    <property type="entry name" value="PhoD_N"/>
    <property type="match status" value="1"/>
</dbReference>
<dbReference type="PROSITE" id="PS51257">
    <property type="entry name" value="PROKAR_LIPOPROTEIN"/>
    <property type="match status" value="1"/>
</dbReference>
<dbReference type="CDD" id="cd07389">
    <property type="entry name" value="MPP_PhoD"/>
    <property type="match status" value="1"/>
</dbReference>
<feature type="domain" description="PhoD-like phosphatase metallophosphatase" evidence="1">
    <location>
        <begin position="140"/>
        <end position="527"/>
    </location>
</feature>
<name>A0ABW2IJY3_9PROT</name>
<dbReference type="InterPro" id="IPR029052">
    <property type="entry name" value="Metallo-depent_PP-like"/>
</dbReference>
<sequence>MSLSRRQTLGLLAASGALACSPKPKPTPFKADNSANTIFLHGVASGDIQHTSLVIWTRISTASETVEVDWELASDQDFNTIIQTGTTSTNADKDFTVKVIPENLEAGSTYFYRFKALNATSPIGRTKTLPSGNVEKLGVALASCSNFAFGFFNAYDAIAKDEAIDVVLHTGDYIYEYGGDEGWGHETAKTVGRVHSPKHEIITLQDYRTRHAQYKTDAGSLAMHAAHPLLCIWDDHETANNPWMDGAQNHQPDTEGDYAARRQASIQAYYEWMPIREPTGNQTRSEAWRTYSFGDLATLITLETRHTGRSEQVDYLKHFANITSPETRDIFIKDVMQDPERKMISQGMEKALRDGLEASVSSNQPWRMLGNASPIARMPVPDVSKHGITPDMNKDPEGFWTKALFWKGKWNLPFYTDTWDGYPVARENLYKLAKSVGANDLLFLTGDSHSYWANPLKDADGNPAGIELGTAGISSPGDFVESGWPNDVAEKLDRIFEQELDEVKWTDNLHQGYVRVVFTPQSANADFVAVDNVLTTEYRVSTIHSEKIVHDGKSIKFSDI</sequence>
<accession>A0ABW2IJY3</accession>
<evidence type="ECO:0000259" key="1">
    <source>
        <dbReference type="Pfam" id="PF09423"/>
    </source>
</evidence>
<dbReference type="Proteomes" id="UP001596492">
    <property type="component" value="Unassembled WGS sequence"/>
</dbReference>
<gene>
    <name evidence="3" type="ORF">ACFQS8_07470</name>
</gene>
<reference evidence="4" key="1">
    <citation type="journal article" date="2019" name="Int. J. Syst. Evol. Microbiol.">
        <title>The Global Catalogue of Microorganisms (GCM) 10K type strain sequencing project: providing services to taxonomists for standard genome sequencing and annotation.</title>
        <authorList>
            <consortium name="The Broad Institute Genomics Platform"/>
            <consortium name="The Broad Institute Genome Sequencing Center for Infectious Disease"/>
            <person name="Wu L."/>
            <person name="Ma J."/>
        </authorList>
    </citation>
    <scope>NUCLEOTIDE SEQUENCE [LARGE SCALE GENOMIC DNA]</scope>
    <source>
        <strain evidence="4">CCUG 51308</strain>
    </source>
</reference>